<organism evidence="1 2">
    <name type="scientific">Escherichia coli</name>
    <dbReference type="NCBI Taxonomy" id="562"/>
    <lineage>
        <taxon>Bacteria</taxon>
        <taxon>Pseudomonadati</taxon>
        <taxon>Pseudomonadota</taxon>
        <taxon>Gammaproteobacteria</taxon>
        <taxon>Enterobacterales</taxon>
        <taxon>Enterobacteriaceae</taxon>
        <taxon>Escherichia</taxon>
    </lineage>
</organism>
<accession>A0A1M0XMJ6</accession>
<proteinExistence type="predicted"/>
<gene>
    <name evidence="1" type="ORF">C1Q91_000041</name>
</gene>
<protein>
    <submittedName>
        <fullName evidence="1">Glycosyltransferase family 4 protein</fullName>
    </submittedName>
</protein>
<dbReference type="SUPFAM" id="SSF53756">
    <property type="entry name" value="UDP-Glycosyltransferase/glycogen phosphorylase"/>
    <property type="match status" value="1"/>
</dbReference>
<name>A0A1M0XMJ6_ECOLX</name>
<dbReference type="Proteomes" id="UP000523388">
    <property type="component" value="Unassembled WGS sequence"/>
</dbReference>
<dbReference type="Gene3D" id="3.40.50.2000">
    <property type="entry name" value="Glycogen Phosphorylase B"/>
    <property type="match status" value="1"/>
</dbReference>
<reference evidence="1 2" key="1">
    <citation type="submission" date="2018-08" db="EMBL/GenBank/DDBJ databases">
        <authorList>
            <consortium name="GenomeTrakr network: Whole genome sequencing for foodborne pathogen traceback"/>
        </authorList>
    </citation>
    <scope>NUCLEOTIDE SEQUENCE [LARGE SCALE GENOMIC DNA]</scope>
    <source>
        <strain evidence="1 2">AZ-TG102963</strain>
    </source>
</reference>
<evidence type="ECO:0000313" key="2">
    <source>
        <dbReference type="Proteomes" id="UP000523388"/>
    </source>
</evidence>
<dbReference type="RefSeq" id="WP_032265048.1">
    <property type="nucleotide sequence ID" value="NZ_AP024123.1"/>
</dbReference>
<sequence length="311" mass="36752">MKNVLLVNFPKNGGVKQFSVWLDKQSKHEFEYYQFTSYKELKNKIIKNKYKRVIFCNNNINIYKLILTGSLHETEVILILHDHKLRAGASLKERILIFLYRYHIRFFTKIIIHSNVNEEKNDKIVYLKMPFHYEERHVAKEKIKLLQFGRIDDYKNIKGLVNIIKNNENFELIIAGSGHLSKKEKLDIANSKNITLINQYINADISELLFSWCDYLCLYYSDVTQTGLIDYASKYKKGVIVSDIDEFKNVSKKYTNLVSVIPLEENEARIALNNLSELYSYELKQQIEKEAKLNYYNSVNAWDKYINELSK</sequence>
<comment type="caution">
    <text evidence="1">The sequence shown here is derived from an EMBL/GenBank/DDBJ whole genome shotgun (WGS) entry which is preliminary data.</text>
</comment>
<evidence type="ECO:0000313" key="1">
    <source>
        <dbReference type="EMBL" id="EFA9843738.1"/>
    </source>
</evidence>
<dbReference type="AlphaFoldDB" id="A0A1M0XMJ6"/>
<dbReference type="EMBL" id="AASCJS010000001">
    <property type="protein sequence ID" value="EFA9843738.1"/>
    <property type="molecule type" value="Genomic_DNA"/>
</dbReference>